<dbReference type="SUPFAM" id="SSF54236">
    <property type="entry name" value="Ubiquitin-like"/>
    <property type="match status" value="2"/>
</dbReference>
<gene>
    <name evidence="4" type="ORF">MDA_GLEAN10010196</name>
</gene>
<dbReference type="AlphaFoldDB" id="L5MI45"/>
<evidence type="ECO:0000313" key="5">
    <source>
        <dbReference type="Proteomes" id="UP000010556"/>
    </source>
</evidence>
<dbReference type="GO" id="GO:0005634">
    <property type="term" value="C:nucleus"/>
    <property type="evidence" value="ECO:0007669"/>
    <property type="project" value="TreeGrafter"/>
</dbReference>
<organism evidence="4 5">
    <name type="scientific">Myotis davidii</name>
    <name type="common">David's myotis</name>
    <dbReference type="NCBI Taxonomy" id="225400"/>
    <lineage>
        <taxon>Eukaryota</taxon>
        <taxon>Metazoa</taxon>
        <taxon>Chordata</taxon>
        <taxon>Craniata</taxon>
        <taxon>Vertebrata</taxon>
        <taxon>Euteleostomi</taxon>
        <taxon>Mammalia</taxon>
        <taxon>Eutheria</taxon>
        <taxon>Laurasiatheria</taxon>
        <taxon>Chiroptera</taxon>
        <taxon>Yangochiroptera</taxon>
        <taxon>Vespertilionidae</taxon>
        <taxon>Myotis</taxon>
    </lineage>
</organism>
<dbReference type="Pfam" id="PF11470">
    <property type="entry name" value="TUG-UBL1"/>
    <property type="match status" value="1"/>
</dbReference>
<dbReference type="FunFam" id="3.10.20.90:FF:000204">
    <property type="entry name" value="tether containing UBX domain for GLUT4"/>
    <property type="match status" value="1"/>
</dbReference>
<dbReference type="Pfam" id="PF00789">
    <property type="entry name" value="UBX"/>
    <property type="match status" value="1"/>
</dbReference>
<feature type="region of interest" description="Disordered" evidence="1">
    <location>
        <begin position="250"/>
        <end position="277"/>
    </location>
</feature>
<protein>
    <submittedName>
        <fullName evidence="4">Tether containing UBX domain for GLUT4</fullName>
    </submittedName>
</protein>
<feature type="domain" description="UBX" evidence="2">
    <location>
        <begin position="324"/>
        <end position="383"/>
    </location>
</feature>
<dbReference type="Proteomes" id="UP000010556">
    <property type="component" value="Unassembled WGS sequence"/>
</dbReference>
<keyword evidence="5" id="KW-1185">Reference proteome</keyword>
<dbReference type="GO" id="GO:0012506">
    <property type="term" value="C:vesicle membrane"/>
    <property type="evidence" value="ECO:0007669"/>
    <property type="project" value="TreeGrafter"/>
</dbReference>
<name>L5MI45_MYODS</name>
<dbReference type="CDD" id="cd17075">
    <property type="entry name" value="UBX1_UBXN9"/>
    <property type="match status" value="1"/>
</dbReference>
<sequence>MREQGQQGWDPLEAWGGRGVGGAGLVGTDPPKLLERVPPGTPAPAQQASRSKRQPNPKTNTGKQTQVTPTGQRSPEAPAQTLHKTSPGTDAAAPAGSGGDKSLSVQLQVLEDACRRQDFNPSEYDLKFQRNVLDLSLQWRFANLPNNAKLEMVPASRSREGPKNTVRIALQLDDGSRLQGTFCSGQTLWELLSHFAQTRACLEQPWEASPVCVYMRDEVTGRAALQSTTLLSLGLSGGSAIIRWGSESLPKSFSSPGGPSKPKKSRPPPEPEPVSELPDEFFEVTVDDVRRRLAQLKSERKRLEEAPLVTKAFREAQMKEKLERYPKVVLRVLFPDRYILQGFFRPSETVGDLRDFVRSHLGNPALPFHLFITPPKTILEDHTLTLFQVLAPGLGGGGLWGRSAGPGRGLYLEPKLLEHTVSPSAADVLVTRCMSRTSVTPFLLPAPDPVPLESEAAAEEGAVGPPEPSPGTAQPLRRDLGKVPKWLKLPAGGESRQPEVRAASRR</sequence>
<dbReference type="PANTHER" id="PTHR46467:SF1">
    <property type="entry name" value="TETHER CONTAINING UBX DOMAIN FOR GLUT4"/>
    <property type="match status" value="1"/>
</dbReference>
<feature type="compositionally biased region" description="Polar residues" evidence="1">
    <location>
        <begin position="56"/>
        <end position="73"/>
    </location>
</feature>
<feature type="region of interest" description="Disordered" evidence="1">
    <location>
        <begin position="453"/>
        <end position="506"/>
    </location>
</feature>
<evidence type="ECO:0000313" key="4">
    <source>
        <dbReference type="EMBL" id="ELK38329.1"/>
    </source>
</evidence>
<reference evidence="5" key="1">
    <citation type="journal article" date="2013" name="Science">
        <title>Comparative analysis of bat genomes provides insight into the evolution of flight and immunity.</title>
        <authorList>
            <person name="Zhang G."/>
            <person name="Cowled C."/>
            <person name="Shi Z."/>
            <person name="Huang Z."/>
            <person name="Bishop-Lilly K.A."/>
            <person name="Fang X."/>
            <person name="Wynne J.W."/>
            <person name="Xiong Z."/>
            <person name="Baker M.L."/>
            <person name="Zhao W."/>
            <person name="Tachedjian M."/>
            <person name="Zhu Y."/>
            <person name="Zhou P."/>
            <person name="Jiang X."/>
            <person name="Ng J."/>
            <person name="Yang L."/>
            <person name="Wu L."/>
            <person name="Xiao J."/>
            <person name="Feng Y."/>
            <person name="Chen Y."/>
            <person name="Sun X."/>
            <person name="Zhang Y."/>
            <person name="Marsh G.A."/>
            <person name="Crameri G."/>
            <person name="Broder C.C."/>
            <person name="Frey K.G."/>
            <person name="Wang L.F."/>
            <person name="Wang J."/>
        </authorList>
    </citation>
    <scope>NUCLEOTIDE SEQUENCE [LARGE SCALE GENOMIC DNA]</scope>
</reference>
<dbReference type="InterPro" id="IPR029071">
    <property type="entry name" value="Ubiquitin-like_domsf"/>
</dbReference>
<proteinExistence type="predicted"/>
<dbReference type="InterPro" id="IPR021569">
    <property type="entry name" value="TUG-UBL1"/>
</dbReference>
<evidence type="ECO:0000259" key="2">
    <source>
        <dbReference type="Pfam" id="PF00789"/>
    </source>
</evidence>
<dbReference type="InterPro" id="IPR059238">
    <property type="entry name" value="UBX1_UBXN9"/>
</dbReference>
<dbReference type="InterPro" id="IPR001012">
    <property type="entry name" value="UBX_dom"/>
</dbReference>
<dbReference type="GO" id="GO:0006886">
    <property type="term" value="P:intracellular protein transport"/>
    <property type="evidence" value="ECO:0007669"/>
    <property type="project" value="TreeGrafter"/>
</dbReference>
<dbReference type="CDD" id="cd16118">
    <property type="entry name" value="UBX2_UBXN9"/>
    <property type="match status" value="1"/>
</dbReference>
<feature type="region of interest" description="Disordered" evidence="1">
    <location>
        <begin position="1"/>
        <end position="101"/>
    </location>
</feature>
<feature type="compositionally biased region" description="Low complexity" evidence="1">
    <location>
        <begin position="453"/>
        <end position="464"/>
    </location>
</feature>
<dbReference type="CDD" id="cd16105">
    <property type="entry name" value="Ubl_ASPSCR1_like"/>
    <property type="match status" value="1"/>
</dbReference>
<dbReference type="GO" id="GO:0005737">
    <property type="term" value="C:cytoplasm"/>
    <property type="evidence" value="ECO:0007669"/>
    <property type="project" value="TreeGrafter"/>
</dbReference>
<accession>L5MI45</accession>
<dbReference type="EMBL" id="KB099074">
    <property type="protein sequence ID" value="ELK38329.1"/>
    <property type="molecule type" value="Genomic_DNA"/>
</dbReference>
<dbReference type="GO" id="GO:0042593">
    <property type="term" value="P:glucose homeostasis"/>
    <property type="evidence" value="ECO:0007669"/>
    <property type="project" value="TreeGrafter"/>
</dbReference>
<dbReference type="Gene3D" id="3.10.20.90">
    <property type="entry name" value="Phosphatidylinositol 3-kinase Catalytic Subunit, Chain A, domain 1"/>
    <property type="match status" value="2"/>
</dbReference>
<evidence type="ECO:0000256" key="1">
    <source>
        <dbReference type="SAM" id="MobiDB-lite"/>
    </source>
</evidence>
<dbReference type="PANTHER" id="PTHR46467">
    <property type="entry name" value="TETHER CONTAINING UBX DOMAIN FOR GLUT4"/>
    <property type="match status" value="1"/>
</dbReference>
<feature type="domain" description="TUG ubiquitin-like" evidence="3">
    <location>
        <begin position="108"/>
        <end position="152"/>
    </location>
</feature>
<feature type="compositionally biased region" description="Low complexity" evidence="1">
    <location>
        <begin position="250"/>
        <end position="260"/>
    </location>
</feature>
<feature type="compositionally biased region" description="Gly residues" evidence="1">
    <location>
        <begin position="16"/>
        <end position="25"/>
    </location>
</feature>
<evidence type="ECO:0000259" key="3">
    <source>
        <dbReference type="Pfam" id="PF11470"/>
    </source>
</evidence>